<dbReference type="InterPro" id="IPR050109">
    <property type="entry name" value="HTH-type_TetR-like_transc_reg"/>
</dbReference>
<sequence length="247" mass="27570">MFVKWYILALHILGHVMARHRPAVEGGYQRGEETRARIINTALVVFADRGFEGASTREIAAAAGVNAPAIQYYFDSKEGVYLECVKHVIALLWEQVGDSVETAERALVGPDDDAIFIAGVLGILGAVISLIRDDPQTAAWRPFLDRHQADVGPASASIVFDEWFKGRIGRVFQELLARLMKLPVEDESIVIHSFAFFSHALAFRAQRTGILRSFGWTEIDQPGMERIRDVALIHARFTLEGLIRQRA</sequence>
<accession>A0A193SLR8</accession>
<evidence type="ECO:0000259" key="5">
    <source>
        <dbReference type="PROSITE" id="PS50977"/>
    </source>
</evidence>
<keyword evidence="1" id="KW-0805">Transcription regulation</keyword>
<dbReference type="InterPro" id="IPR001647">
    <property type="entry name" value="HTH_TetR"/>
</dbReference>
<proteinExistence type="predicted"/>
<dbReference type="Gene3D" id="1.10.357.10">
    <property type="entry name" value="Tetracycline Repressor, domain 2"/>
    <property type="match status" value="1"/>
</dbReference>
<keyword evidence="7" id="KW-1185">Reference proteome</keyword>
<dbReference type="GO" id="GO:0003700">
    <property type="term" value="F:DNA-binding transcription factor activity"/>
    <property type="evidence" value="ECO:0007669"/>
    <property type="project" value="TreeGrafter"/>
</dbReference>
<reference evidence="7" key="1">
    <citation type="submission" date="2017-11" db="EMBL/GenBank/DDBJ databases">
        <authorList>
            <person name="Blom J."/>
        </authorList>
    </citation>
    <scope>NUCLEOTIDE SEQUENCE [LARGE SCALE GENOMIC DNA]</scope>
</reference>
<organism evidence="6 7">
    <name type="scientific">Pseudomonas cerasi</name>
    <dbReference type="NCBI Taxonomy" id="1583341"/>
    <lineage>
        <taxon>Bacteria</taxon>
        <taxon>Pseudomonadati</taxon>
        <taxon>Pseudomonadota</taxon>
        <taxon>Gammaproteobacteria</taxon>
        <taxon>Pseudomonadales</taxon>
        <taxon>Pseudomonadaceae</taxon>
        <taxon>Pseudomonas</taxon>
    </lineage>
</organism>
<dbReference type="PRINTS" id="PR00455">
    <property type="entry name" value="HTHTETR"/>
</dbReference>
<dbReference type="SUPFAM" id="SSF46689">
    <property type="entry name" value="Homeodomain-like"/>
    <property type="match status" value="1"/>
</dbReference>
<dbReference type="EMBL" id="LT963395">
    <property type="protein sequence ID" value="SOS17574.1"/>
    <property type="molecule type" value="Genomic_DNA"/>
</dbReference>
<protein>
    <submittedName>
        <fullName evidence="6">TetR family transcriptional regulator</fullName>
    </submittedName>
</protein>
<dbReference type="Pfam" id="PF00440">
    <property type="entry name" value="TetR_N"/>
    <property type="match status" value="1"/>
</dbReference>
<dbReference type="AlphaFoldDB" id="A0A193SLR8"/>
<evidence type="ECO:0000256" key="4">
    <source>
        <dbReference type="PROSITE-ProRule" id="PRU00335"/>
    </source>
</evidence>
<evidence type="ECO:0000256" key="1">
    <source>
        <dbReference type="ARBA" id="ARBA00023015"/>
    </source>
</evidence>
<dbReference type="SUPFAM" id="SSF48498">
    <property type="entry name" value="Tetracyclin repressor-like, C-terminal domain"/>
    <property type="match status" value="1"/>
</dbReference>
<dbReference type="InterPro" id="IPR009057">
    <property type="entry name" value="Homeodomain-like_sf"/>
</dbReference>
<name>A0A193SLR8_9PSED</name>
<dbReference type="GO" id="GO:0000976">
    <property type="term" value="F:transcription cis-regulatory region binding"/>
    <property type="evidence" value="ECO:0007669"/>
    <property type="project" value="TreeGrafter"/>
</dbReference>
<feature type="domain" description="HTH tetR-type" evidence="5">
    <location>
        <begin position="32"/>
        <end position="92"/>
    </location>
</feature>
<dbReference type="Gene3D" id="1.10.10.60">
    <property type="entry name" value="Homeodomain-like"/>
    <property type="match status" value="1"/>
</dbReference>
<dbReference type="PANTHER" id="PTHR30055:SF234">
    <property type="entry name" value="HTH-TYPE TRANSCRIPTIONAL REGULATOR BETI"/>
    <property type="match status" value="1"/>
</dbReference>
<feature type="DNA-binding region" description="H-T-H motif" evidence="4">
    <location>
        <begin position="55"/>
        <end position="74"/>
    </location>
</feature>
<dbReference type="Pfam" id="PF09209">
    <property type="entry name" value="CecR_C"/>
    <property type="match status" value="1"/>
</dbReference>
<dbReference type="Proteomes" id="UP000239025">
    <property type="component" value="Chromosome 1"/>
</dbReference>
<gene>
    <name evidence="6" type="ORF">PL963_01586</name>
</gene>
<dbReference type="PANTHER" id="PTHR30055">
    <property type="entry name" value="HTH-TYPE TRANSCRIPTIONAL REGULATOR RUTR"/>
    <property type="match status" value="1"/>
</dbReference>
<dbReference type="InterPro" id="IPR015292">
    <property type="entry name" value="Tscrpt_reg_YbiH_C"/>
</dbReference>
<evidence type="ECO:0000313" key="7">
    <source>
        <dbReference type="Proteomes" id="UP000239025"/>
    </source>
</evidence>
<dbReference type="InterPro" id="IPR036271">
    <property type="entry name" value="Tet_transcr_reg_TetR-rel_C_sf"/>
</dbReference>
<dbReference type="PROSITE" id="PS50977">
    <property type="entry name" value="HTH_TETR_2"/>
    <property type="match status" value="1"/>
</dbReference>
<evidence type="ECO:0000256" key="2">
    <source>
        <dbReference type="ARBA" id="ARBA00023125"/>
    </source>
</evidence>
<keyword evidence="3" id="KW-0804">Transcription</keyword>
<keyword evidence="2 4" id="KW-0238">DNA-binding</keyword>
<evidence type="ECO:0000313" key="6">
    <source>
        <dbReference type="EMBL" id="SOS17574.1"/>
    </source>
</evidence>
<evidence type="ECO:0000256" key="3">
    <source>
        <dbReference type="ARBA" id="ARBA00023163"/>
    </source>
</evidence>